<dbReference type="AlphaFoldDB" id="A0A0F9D7C6"/>
<dbReference type="Gene3D" id="3.40.50.300">
    <property type="entry name" value="P-loop containing nucleotide triphosphate hydrolases"/>
    <property type="match status" value="1"/>
</dbReference>
<dbReference type="InterPro" id="IPR027417">
    <property type="entry name" value="P-loop_NTPase"/>
</dbReference>
<accession>A0A0F9D7C6</accession>
<dbReference type="EMBL" id="LAZR01032909">
    <property type="protein sequence ID" value="KKL49576.1"/>
    <property type="molecule type" value="Genomic_DNA"/>
</dbReference>
<dbReference type="PANTHER" id="PTHR35894:SF1">
    <property type="entry name" value="PHOSPHORIBULOKINASE _ URIDINE KINASE FAMILY"/>
    <property type="match status" value="1"/>
</dbReference>
<dbReference type="InterPro" id="IPR049945">
    <property type="entry name" value="AAA_22"/>
</dbReference>
<evidence type="ECO:0000259" key="1">
    <source>
        <dbReference type="SMART" id="SM00382"/>
    </source>
</evidence>
<name>A0A0F9D7C6_9ZZZZ</name>
<protein>
    <recommendedName>
        <fullName evidence="1">AAA+ ATPase domain-containing protein</fullName>
    </recommendedName>
</protein>
<dbReference type="Pfam" id="PF13401">
    <property type="entry name" value="AAA_22"/>
    <property type="match status" value="1"/>
</dbReference>
<reference evidence="2" key="1">
    <citation type="journal article" date="2015" name="Nature">
        <title>Complex archaea that bridge the gap between prokaryotes and eukaryotes.</title>
        <authorList>
            <person name="Spang A."/>
            <person name="Saw J.H."/>
            <person name="Jorgensen S.L."/>
            <person name="Zaremba-Niedzwiedzka K."/>
            <person name="Martijn J."/>
            <person name="Lind A.E."/>
            <person name="van Eijk R."/>
            <person name="Schleper C."/>
            <person name="Guy L."/>
            <person name="Ettema T.J."/>
        </authorList>
    </citation>
    <scope>NUCLEOTIDE SEQUENCE</scope>
</reference>
<dbReference type="PANTHER" id="PTHR35894">
    <property type="entry name" value="GENERAL SECRETION PATHWAY PROTEIN A-RELATED"/>
    <property type="match status" value="1"/>
</dbReference>
<comment type="caution">
    <text evidence="2">The sequence shown here is derived from an EMBL/GenBank/DDBJ whole genome shotgun (WGS) entry which is preliminary data.</text>
</comment>
<sequence>MTNYKNYFGFSKEPFAQDIRIEDLYPLPGMEALLDRFLFAVKLSAAAVITGDVGSGKSTSLRYACSKLHPSEFKIIPVIANSGTVLEMYRQIVLSLATEIKANSITKVTKVIRSLILEIAARKEKPVLVIDEAHLARLEVFAQIHVLSQFEFDSKPVMPVIFSGQRHLIDKLLYHTSRPLASRVVGKTHMEGLKLKDMTGYINHHLEIAGVKDRLFSDEAVLAIHQGSGGLLRRANALARGSMVAAAKEECSLVTAEHARLAATELLDS</sequence>
<dbReference type="SMART" id="SM00382">
    <property type="entry name" value="AAA"/>
    <property type="match status" value="1"/>
</dbReference>
<dbReference type="InterPro" id="IPR052026">
    <property type="entry name" value="ExeA_AAA_ATPase_DNA-bind"/>
</dbReference>
<evidence type="ECO:0000313" key="2">
    <source>
        <dbReference type="EMBL" id="KKL49576.1"/>
    </source>
</evidence>
<dbReference type="SUPFAM" id="SSF52540">
    <property type="entry name" value="P-loop containing nucleoside triphosphate hydrolases"/>
    <property type="match status" value="1"/>
</dbReference>
<gene>
    <name evidence="2" type="ORF">LCGC14_2314140</name>
</gene>
<proteinExistence type="predicted"/>
<dbReference type="GO" id="GO:0016887">
    <property type="term" value="F:ATP hydrolysis activity"/>
    <property type="evidence" value="ECO:0007669"/>
    <property type="project" value="InterPro"/>
</dbReference>
<dbReference type="InterPro" id="IPR003593">
    <property type="entry name" value="AAA+_ATPase"/>
</dbReference>
<organism evidence="2">
    <name type="scientific">marine sediment metagenome</name>
    <dbReference type="NCBI Taxonomy" id="412755"/>
    <lineage>
        <taxon>unclassified sequences</taxon>
        <taxon>metagenomes</taxon>
        <taxon>ecological metagenomes</taxon>
    </lineage>
</organism>
<feature type="domain" description="AAA+ ATPase" evidence="1">
    <location>
        <begin position="43"/>
        <end position="191"/>
    </location>
</feature>